<gene>
    <name evidence="1" type="ORF">MNBD_ALPHA05-539</name>
</gene>
<sequence length="296" mass="33385">MSLFDDFKIDGTQLVAKETGAQIPLTAGFARDALRMASFVWFINALRASRIVKGREPRARISFYPKKPRSYYAIWPVCQLADVKIVDDPADADLHFYFEDREFLIAPHPTPSDKPAFNIGCFDIRKSVVTRIFEETFGYGFAIDPTAHIGPAVEKSEANGKHDGRIIQCPIDAPRPGFVYQRLIDNTFDGDEHIDIRTPIVGGKIPNIFLKRRTRDLRFSNDNHRVDLVETDAFLSPDEQKKICAFAHAIAMDFGGLDILRDRKDGRIYIVDANKTDMGPPAAMRGPDKLRAMRGL</sequence>
<protein>
    <recommendedName>
        <fullName evidence="2">ATP-grasp domain-containing protein</fullName>
    </recommendedName>
</protein>
<accession>A0A3B0T6W1</accession>
<dbReference type="EMBL" id="UOEH01000440">
    <property type="protein sequence ID" value="VAW04584.1"/>
    <property type="molecule type" value="Genomic_DNA"/>
</dbReference>
<proteinExistence type="predicted"/>
<evidence type="ECO:0008006" key="2">
    <source>
        <dbReference type="Google" id="ProtNLM"/>
    </source>
</evidence>
<organism evidence="1">
    <name type="scientific">hydrothermal vent metagenome</name>
    <dbReference type="NCBI Taxonomy" id="652676"/>
    <lineage>
        <taxon>unclassified sequences</taxon>
        <taxon>metagenomes</taxon>
        <taxon>ecological metagenomes</taxon>
    </lineage>
</organism>
<dbReference type="Gene3D" id="3.30.470.20">
    <property type="entry name" value="ATP-grasp fold, B domain"/>
    <property type="match status" value="1"/>
</dbReference>
<dbReference type="SUPFAM" id="SSF56059">
    <property type="entry name" value="Glutathione synthetase ATP-binding domain-like"/>
    <property type="match status" value="1"/>
</dbReference>
<dbReference type="AlphaFoldDB" id="A0A3B0T6W1"/>
<reference evidence="1" key="1">
    <citation type="submission" date="2018-06" db="EMBL/GenBank/DDBJ databases">
        <authorList>
            <person name="Zhirakovskaya E."/>
        </authorList>
    </citation>
    <scope>NUCLEOTIDE SEQUENCE</scope>
</reference>
<name>A0A3B0T6W1_9ZZZZ</name>
<feature type="non-terminal residue" evidence="1">
    <location>
        <position position="296"/>
    </location>
</feature>
<evidence type="ECO:0000313" key="1">
    <source>
        <dbReference type="EMBL" id="VAW04584.1"/>
    </source>
</evidence>